<evidence type="ECO:0000256" key="4">
    <source>
        <dbReference type="SAM" id="MobiDB-lite"/>
    </source>
</evidence>
<evidence type="ECO:0000256" key="2">
    <source>
        <dbReference type="PROSITE-ProRule" id="PRU00285"/>
    </source>
</evidence>
<dbReference type="PROSITE" id="PS01031">
    <property type="entry name" value="SHSP"/>
    <property type="match status" value="1"/>
</dbReference>
<dbReference type="EMBL" id="BSYO01000013">
    <property type="protein sequence ID" value="GMH14287.1"/>
    <property type="molecule type" value="Genomic_DNA"/>
</dbReference>
<accession>A0AAD3SNG0</accession>
<dbReference type="InterPro" id="IPR002068">
    <property type="entry name" value="A-crystallin/Hsp20_dom"/>
</dbReference>
<dbReference type="Proteomes" id="UP001279734">
    <property type="component" value="Unassembled WGS sequence"/>
</dbReference>
<proteinExistence type="inferred from homology"/>
<dbReference type="PANTHER" id="PTHR46733">
    <property type="entry name" value="26.5 KDA HEAT SHOCK PROTEIN, MITOCHONDRIAL"/>
    <property type="match status" value="1"/>
</dbReference>
<dbReference type="Pfam" id="PF00011">
    <property type="entry name" value="HSP20"/>
    <property type="match status" value="1"/>
</dbReference>
<dbReference type="SUPFAM" id="SSF49764">
    <property type="entry name" value="HSP20-like chaperones"/>
    <property type="match status" value="1"/>
</dbReference>
<dbReference type="InterPro" id="IPR008978">
    <property type="entry name" value="HSP20-like_chaperone"/>
</dbReference>
<dbReference type="PANTHER" id="PTHR46733:SF3">
    <property type="entry name" value="26.5 KDA HEAT SHOCK PROTEIN, MITOCHONDRIAL"/>
    <property type="match status" value="1"/>
</dbReference>
<evidence type="ECO:0000313" key="6">
    <source>
        <dbReference type="EMBL" id="GMH14287.1"/>
    </source>
</evidence>
<protein>
    <recommendedName>
        <fullName evidence="5">SHSP domain-containing protein</fullName>
    </recommendedName>
</protein>
<reference evidence="6" key="1">
    <citation type="submission" date="2023-05" db="EMBL/GenBank/DDBJ databases">
        <title>Nepenthes gracilis genome sequencing.</title>
        <authorList>
            <person name="Fukushima K."/>
        </authorList>
    </citation>
    <scope>NUCLEOTIDE SEQUENCE</scope>
    <source>
        <strain evidence="6">SING2019-196</strain>
    </source>
</reference>
<gene>
    <name evidence="6" type="ORF">Nepgr_016128</name>
</gene>
<comment type="caution">
    <text evidence="6">The sequence shown here is derived from an EMBL/GenBank/DDBJ whole genome shotgun (WGS) entry which is preliminary data.</text>
</comment>
<dbReference type="InterPro" id="IPR044587">
    <property type="entry name" value="HSP21-like"/>
</dbReference>
<evidence type="ECO:0000313" key="7">
    <source>
        <dbReference type="Proteomes" id="UP001279734"/>
    </source>
</evidence>
<evidence type="ECO:0000259" key="5">
    <source>
        <dbReference type="PROSITE" id="PS01031"/>
    </source>
</evidence>
<sequence length="243" mass="27630">MALVRLALRNVQHRLSSSPFSPCTERSLSGLVLQRRQWLGNDLAAESFSTSSDDRLEQNSSSSLEGGKEVAVQTEGKKKWRSLFPRRNRKRSLWNWRKDGRDHSPSFSDLFPSAVGHALLEATENINRLFENLATLRPFARVKEKDDHYLLQYQVPGLRKEDLKITVHDGVLSIVGEHKEEEGEESDEEYSSAMSFGYYNASIVLPDDAKPDDIKAELKDGVLTIVVPKDEKRAKDVKEVKIY</sequence>
<dbReference type="Gene3D" id="2.60.40.790">
    <property type="match status" value="1"/>
</dbReference>
<dbReference type="GO" id="GO:0009408">
    <property type="term" value="P:response to heat"/>
    <property type="evidence" value="ECO:0007669"/>
    <property type="project" value="InterPro"/>
</dbReference>
<evidence type="ECO:0000256" key="1">
    <source>
        <dbReference type="ARBA" id="ARBA00023016"/>
    </source>
</evidence>
<dbReference type="AlphaFoldDB" id="A0AAD3SNG0"/>
<name>A0AAD3SNG0_NEPGR</name>
<feature type="region of interest" description="Disordered" evidence="4">
    <location>
        <begin position="50"/>
        <end position="73"/>
    </location>
</feature>
<dbReference type="CDD" id="cd06464">
    <property type="entry name" value="ACD_sHsps-like"/>
    <property type="match status" value="1"/>
</dbReference>
<comment type="similarity">
    <text evidence="2 3">Belongs to the small heat shock protein (HSP20) family.</text>
</comment>
<keyword evidence="1" id="KW-0346">Stress response</keyword>
<feature type="domain" description="SHSP" evidence="5">
    <location>
        <begin position="131"/>
        <end position="243"/>
    </location>
</feature>
<evidence type="ECO:0000256" key="3">
    <source>
        <dbReference type="RuleBase" id="RU003616"/>
    </source>
</evidence>
<organism evidence="6 7">
    <name type="scientific">Nepenthes gracilis</name>
    <name type="common">Slender pitcher plant</name>
    <dbReference type="NCBI Taxonomy" id="150966"/>
    <lineage>
        <taxon>Eukaryota</taxon>
        <taxon>Viridiplantae</taxon>
        <taxon>Streptophyta</taxon>
        <taxon>Embryophyta</taxon>
        <taxon>Tracheophyta</taxon>
        <taxon>Spermatophyta</taxon>
        <taxon>Magnoliopsida</taxon>
        <taxon>eudicotyledons</taxon>
        <taxon>Gunneridae</taxon>
        <taxon>Pentapetalae</taxon>
        <taxon>Caryophyllales</taxon>
        <taxon>Nepenthaceae</taxon>
        <taxon>Nepenthes</taxon>
    </lineage>
</organism>
<keyword evidence="7" id="KW-1185">Reference proteome</keyword>